<organism evidence="2 3">
    <name type="scientific">Inhella proteolytica</name>
    <dbReference type="NCBI Taxonomy" id="2795029"/>
    <lineage>
        <taxon>Bacteria</taxon>
        <taxon>Pseudomonadati</taxon>
        <taxon>Pseudomonadota</taxon>
        <taxon>Betaproteobacteria</taxon>
        <taxon>Burkholderiales</taxon>
        <taxon>Sphaerotilaceae</taxon>
        <taxon>Inhella</taxon>
    </lineage>
</organism>
<dbReference type="AlphaFoldDB" id="A0A931J3J0"/>
<sequence length="272" mass="30354">MAGLNPLRLACRVWTLGLTLWATQAPAAEGPLRLCMAESAALPARVWQEAGLGEPAQRQLDVFTAALLARQAERPVQALVLPWRRCLLEVQNGRVDGVLGLSYTPERAEWAVFPLRQGRPDDALRLRRDAYHWYVNTTQPPRWDGARLQSDKPLRLGTVAGYSVVALLHQQGYELDTQTANSAATLRMLALGRLDAAALLPGEVEPWLAREPTWSRHIQRLDPPLEQRSYFLAFSQAYAQREPEQLARIWQALAVVRDSALQRRAEADAVGG</sequence>
<reference evidence="2" key="1">
    <citation type="submission" date="2020-12" db="EMBL/GenBank/DDBJ databases">
        <title>The genome sequence of Inhella sp. 1Y17.</title>
        <authorList>
            <person name="Liu Y."/>
        </authorList>
    </citation>
    <scope>NUCLEOTIDE SEQUENCE</scope>
    <source>
        <strain evidence="2">1Y17</strain>
    </source>
</reference>
<evidence type="ECO:0000313" key="2">
    <source>
        <dbReference type="EMBL" id="MBH9577525.1"/>
    </source>
</evidence>
<dbReference type="Gene3D" id="3.40.190.10">
    <property type="entry name" value="Periplasmic binding protein-like II"/>
    <property type="match status" value="2"/>
</dbReference>
<evidence type="ECO:0000313" key="3">
    <source>
        <dbReference type="Proteomes" id="UP000613266"/>
    </source>
</evidence>
<proteinExistence type="predicted"/>
<protein>
    <recommendedName>
        <fullName evidence="4">Transporter substrate-binding domain-containing protein</fullName>
    </recommendedName>
</protein>
<feature type="signal peptide" evidence="1">
    <location>
        <begin position="1"/>
        <end position="27"/>
    </location>
</feature>
<keyword evidence="1" id="KW-0732">Signal</keyword>
<comment type="caution">
    <text evidence="2">The sequence shown here is derived from an EMBL/GenBank/DDBJ whole genome shotgun (WGS) entry which is preliminary data.</text>
</comment>
<dbReference type="SUPFAM" id="SSF53850">
    <property type="entry name" value="Periplasmic binding protein-like II"/>
    <property type="match status" value="1"/>
</dbReference>
<accession>A0A931J3J0</accession>
<keyword evidence="3" id="KW-1185">Reference proteome</keyword>
<evidence type="ECO:0000256" key="1">
    <source>
        <dbReference type="SAM" id="SignalP"/>
    </source>
</evidence>
<gene>
    <name evidence="2" type="ORF">I7X39_11495</name>
</gene>
<dbReference type="RefSeq" id="WP_198111303.1">
    <property type="nucleotide sequence ID" value="NZ_JAEDAK010000007.1"/>
</dbReference>
<name>A0A931J3J0_9BURK</name>
<feature type="chain" id="PRO_5037182593" description="Transporter substrate-binding domain-containing protein" evidence="1">
    <location>
        <begin position="28"/>
        <end position="272"/>
    </location>
</feature>
<dbReference type="EMBL" id="JAEDAK010000007">
    <property type="protein sequence ID" value="MBH9577525.1"/>
    <property type="molecule type" value="Genomic_DNA"/>
</dbReference>
<dbReference type="Proteomes" id="UP000613266">
    <property type="component" value="Unassembled WGS sequence"/>
</dbReference>
<evidence type="ECO:0008006" key="4">
    <source>
        <dbReference type="Google" id="ProtNLM"/>
    </source>
</evidence>